<evidence type="ECO:0000313" key="3">
    <source>
        <dbReference type="Proteomes" id="UP000092256"/>
    </source>
</evidence>
<dbReference type="Proteomes" id="UP000092256">
    <property type="component" value="Unassembled WGS sequence"/>
</dbReference>
<protein>
    <submittedName>
        <fullName evidence="2">Uncharacterized protein</fullName>
    </submittedName>
</protein>
<evidence type="ECO:0000313" key="2">
    <source>
        <dbReference type="EMBL" id="OBU67990.1"/>
    </source>
</evidence>
<comment type="caution">
    <text evidence="2">The sequence shown here is derived from an EMBL/GenBank/DDBJ whole genome shotgun (WGS) entry which is preliminary data.</text>
</comment>
<dbReference type="OrthoDB" id="6059306at2"/>
<proteinExistence type="predicted"/>
<sequence length="435" mass="46942">MATNSGRVDTRDVAALLAATDEQGRVDQLAYEAERLILHNRRVGGVDAAGLVNDLQRSPGFRQFERDSFLKALDRRLETPAERQRFADALDAANITDTWAERKLEQVQEAGVALRDEAARRWKEADQAWEDVRGAPAGSVPRTQSTVRTNTSQGESDMQRTLVFLALLSGAAVSLPAAVSAAPANELAQAQSHQQKRIQALSRRDRQGAYEALVATGDARPPAPLRDATGHVIGLSVEQRQAATREAAIDLAALGFTAADVSAYRKRDVDLFELVRKFFSGTASPGEQMAMADTVVIATAGPAVQGRTRLDGFLSAIPLTVVESLKGSRAPGDTVYLARKSGLMPDGLLMEVSSEVALVPGKRYLLALSKNLYEQWTAEARKQPEAAFSALPFLIYEVSDGGALLAGPQAARSGANPKDIKTAERQLRTFSLDQH</sequence>
<feature type="region of interest" description="Disordered" evidence="1">
    <location>
        <begin position="134"/>
        <end position="154"/>
    </location>
</feature>
<dbReference type="AlphaFoldDB" id="A0A1A6XZ73"/>
<evidence type="ECO:0000256" key="1">
    <source>
        <dbReference type="SAM" id="MobiDB-lite"/>
    </source>
</evidence>
<dbReference type="EMBL" id="LYVJ01000005">
    <property type="protein sequence ID" value="OBU67990.1"/>
    <property type="molecule type" value="Genomic_DNA"/>
</dbReference>
<accession>A0A1A6XZ73</accession>
<reference evidence="2 3" key="1">
    <citation type="submission" date="2016-05" db="EMBL/GenBank/DDBJ databases">
        <title>Draft Genome Sequences of Stenotrophomonas maltophilia Strains Sm32COP, Sm41DVV, Sm46PAILV, SmF3, SmF22, SmSOFb1 and SmCVFa1, Isolated from Different Manures, in France.</title>
        <authorList>
            <person name="Nazaret S."/>
            <person name="Bodilis J."/>
        </authorList>
    </citation>
    <scope>NUCLEOTIDE SEQUENCE [LARGE SCALE GENOMIC DNA]</scope>
    <source>
        <strain evidence="2 3">Sm46PAILV</strain>
    </source>
</reference>
<gene>
    <name evidence="2" type="ORF">A9K58_08470</name>
</gene>
<name>A0A1A6XZ73_STEMA</name>
<feature type="compositionally biased region" description="Polar residues" evidence="1">
    <location>
        <begin position="141"/>
        <end position="154"/>
    </location>
</feature>
<organism evidence="2 3">
    <name type="scientific">Stenotrophomonas maltophilia</name>
    <name type="common">Pseudomonas maltophilia</name>
    <name type="synonym">Xanthomonas maltophilia</name>
    <dbReference type="NCBI Taxonomy" id="40324"/>
    <lineage>
        <taxon>Bacteria</taxon>
        <taxon>Pseudomonadati</taxon>
        <taxon>Pseudomonadota</taxon>
        <taxon>Gammaproteobacteria</taxon>
        <taxon>Lysobacterales</taxon>
        <taxon>Lysobacteraceae</taxon>
        <taxon>Stenotrophomonas</taxon>
        <taxon>Stenotrophomonas maltophilia group</taxon>
    </lineage>
</organism>